<sequence length="694" mass="76586">MSDRRRIFRTAIMARCRNRVAWLFAGCLLLLCDTSRAFEREGDSSERESEKEPSSERGGRFFNAFWTPYLQPRIGQGAPAASESSSSSGSAEETPTAVIVETRPWRDDGFFGFGFPARQPWWKGPNVCNFRQEVDDSKESNGTVPFAFNFQSKQCQDTEDAFICTTKIRTMNESKTITDKYVCCHGFARGRNGRAGCVQVNLKDLVTTMKDLGASKFVDLVEESKMADELNKGNVTVFVPTNIAVKDFEHTNEVSSPRDGQAAIRAHTVEGVLRTGDLTDEMVLQTVDGRSSIRINEFYNPAKLMTANCVPIVSANNPATNGVVHVVDETLPAPNQTLYQSPHFPGIVLHAINLTLVAILTRFTMNPGTDSFRLAELLRGHLLNHVICTTAVPGSARVRNVNGDPVTLTRDGDRLLADGSPLSARDLMATNGVLHVLDHILMSQDSKPLVQTLRDAKMNDLVHLIEAANLTESLEALDNFTFFAPSEEALKEISLSEWEELKKSERLAEILRYHTVPGQMLSPRGFFNNMLVGTALGEERPIRVNIFPRLFSFERPTVTAQCARLLSASSPVCGGAVYVVDKVLTPPAGNVLEVIESDRELSTFARLVRESGLSEQLRSNAGPFTVLAPTDSAFARLPRGTLDSLQPEQVQALVKQHVLPEIACTSGRVLSLRTADEDVGFNFGFDLHPFFRSL</sequence>
<evidence type="ECO:0000313" key="1">
    <source>
        <dbReference type="EMBL" id="KAH7973797.1"/>
    </source>
</evidence>
<proteinExistence type="predicted"/>
<evidence type="ECO:0000313" key="2">
    <source>
        <dbReference type="Proteomes" id="UP000821865"/>
    </source>
</evidence>
<comment type="caution">
    <text evidence="1">The sequence shown here is derived from an EMBL/GenBank/DDBJ whole genome shotgun (WGS) entry which is preliminary data.</text>
</comment>
<accession>A0ACB8DMP0</accession>
<dbReference type="Proteomes" id="UP000821865">
    <property type="component" value="Chromosome 10"/>
</dbReference>
<gene>
    <name evidence="1" type="ORF">HPB49_005308</name>
</gene>
<dbReference type="EMBL" id="CM023479">
    <property type="protein sequence ID" value="KAH7973797.1"/>
    <property type="molecule type" value="Genomic_DNA"/>
</dbReference>
<keyword evidence="2" id="KW-1185">Reference proteome</keyword>
<name>A0ACB8DMP0_DERSI</name>
<protein>
    <submittedName>
        <fullName evidence="1">Uncharacterized protein</fullName>
    </submittedName>
</protein>
<reference evidence="1" key="1">
    <citation type="submission" date="2020-05" db="EMBL/GenBank/DDBJ databases">
        <title>Large-scale comparative analyses of tick genomes elucidate their genetic diversity and vector capacities.</title>
        <authorList>
            <person name="Jia N."/>
            <person name="Wang J."/>
            <person name="Shi W."/>
            <person name="Du L."/>
            <person name="Sun Y."/>
            <person name="Zhan W."/>
            <person name="Jiang J."/>
            <person name="Wang Q."/>
            <person name="Zhang B."/>
            <person name="Ji P."/>
            <person name="Sakyi L.B."/>
            <person name="Cui X."/>
            <person name="Yuan T."/>
            <person name="Jiang B."/>
            <person name="Yang W."/>
            <person name="Lam T.T.-Y."/>
            <person name="Chang Q."/>
            <person name="Ding S."/>
            <person name="Wang X."/>
            <person name="Zhu J."/>
            <person name="Ruan X."/>
            <person name="Zhao L."/>
            <person name="Wei J."/>
            <person name="Que T."/>
            <person name="Du C."/>
            <person name="Cheng J."/>
            <person name="Dai P."/>
            <person name="Han X."/>
            <person name="Huang E."/>
            <person name="Gao Y."/>
            <person name="Liu J."/>
            <person name="Shao H."/>
            <person name="Ye R."/>
            <person name="Li L."/>
            <person name="Wei W."/>
            <person name="Wang X."/>
            <person name="Wang C."/>
            <person name="Yang T."/>
            <person name="Huo Q."/>
            <person name="Li W."/>
            <person name="Guo W."/>
            <person name="Chen H."/>
            <person name="Zhou L."/>
            <person name="Ni X."/>
            <person name="Tian J."/>
            <person name="Zhou Y."/>
            <person name="Sheng Y."/>
            <person name="Liu T."/>
            <person name="Pan Y."/>
            <person name="Xia L."/>
            <person name="Li J."/>
            <person name="Zhao F."/>
            <person name="Cao W."/>
        </authorList>
    </citation>
    <scope>NUCLEOTIDE SEQUENCE</scope>
    <source>
        <strain evidence="1">Dsil-2018</strain>
    </source>
</reference>
<organism evidence="1 2">
    <name type="scientific">Dermacentor silvarum</name>
    <name type="common">Tick</name>
    <dbReference type="NCBI Taxonomy" id="543639"/>
    <lineage>
        <taxon>Eukaryota</taxon>
        <taxon>Metazoa</taxon>
        <taxon>Ecdysozoa</taxon>
        <taxon>Arthropoda</taxon>
        <taxon>Chelicerata</taxon>
        <taxon>Arachnida</taxon>
        <taxon>Acari</taxon>
        <taxon>Parasitiformes</taxon>
        <taxon>Ixodida</taxon>
        <taxon>Ixodoidea</taxon>
        <taxon>Ixodidae</taxon>
        <taxon>Rhipicephalinae</taxon>
        <taxon>Dermacentor</taxon>
    </lineage>
</organism>